<keyword evidence="1 5" id="KW-0489">Methyltransferase</keyword>
<dbReference type="InterPro" id="IPR050320">
    <property type="entry name" value="N5-glutamine_MTase"/>
</dbReference>
<evidence type="ECO:0000259" key="6">
    <source>
        <dbReference type="Pfam" id="PF05175"/>
    </source>
</evidence>
<evidence type="ECO:0000313" key="9">
    <source>
        <dbReference type="Proteomes" id="UP000035704"/>
    </source>
</evidence>
<feature type="binding site" evidence="5">
    <location>
        <begin position="195"/>
        <end position="198"/>
    </location>
    <ligand>
        <name>substrate</name>
    </ligand>
</feature>
<feature type="binding site" evidence="5">
    <location>
        <position position="147"/>
    </location>
    <ligand>
        <name>S-adenosyl-L-methionine</name>
        <dbReference type="ChEBI" id="CHEBI:59789"/>
    </ligand>
</feature>
<dbReference type="AlphaFoldDB" id="A0A0G3W8E4"/>
<name>A0A0G3W8E4_9CLOT</name>
<dbReference type="Pfam" id="PF05175">
    <property type="entry name" value="MTS"/>
    <property type="match status" value="1"/>
</dbReference>
<comment type="function">
    <text evidence="5">Methylates the class 1 translation termination release factors RF1/PrfA and RF2/PrfB on the glutamine residue of the universally conserved GGQ motif.</text>
</comment>
<dbReference type="InterPro" id="IPR007848">
    <property type="entry name" value="Small_mtfrase_dom"/>
</dbReference>
<evidence type="ECO:0000256" key="4">
    <source>
        <dbReference type="ARBA" id="ARBA00048391"/>
    </source>
</evidence>
<dbReference type="Gene3D" id="3.40.50.150">
    <property type="entry name" value="Vaccinia Virus protein VP39"/>
    <property type="match status" value="1"/>
</dbReference>
<dbReference type="SUPFAM" id="SSF53335">
    <property type="entry name" value="S-adenosyl-L-methionine-dependent methyltransferases"/>
    <property type="match status" value="1"/>
</dbReference>
<feature type="domain" description="Methyltransferase small" evidence="6">
    <location>
        <begin position="116"/>
        <end position="198"/>
    </location>
</feature>
<evidence type="ECO:0000256" key="5">
    <source>
        <dbReference type="HAMAP-Rule" id="MF_02126"/>
    </source>
</evidence>
<dbReference type="PROSITE" id="PS00092">
    <property type="entry name" value="N6_MTASE"/>
    <property type="match status" value="1"/>
</dbReference>
<dbReference type="Gene3D" id="1.10.8.10">
    <property type="entry name" value="DNA helicase RuvA subunit, C-terminal domain"/>
    <property type="match status" value="1"/>
</dbReference>
<dbReference type="HAMAP" id="MF_02126">
    <property type="entry name" value="RF_methyltr_PrmC"/>
    <property type="match status" value="1"/>
</dbReference>
<dbReference type="PANTHER" id="PTHR18895:SF74">
    <property type="entry name" value="MTRF1L RELEASE FACTOR GLUTAMINE METHYLTRANSFERASE"/>
    <property type="match status" value="1"/>
</dbReference>
<organism evidence="8 9">
    <name type="scientific">Clostridium aceticum</name>
    <dbReference type="NCBI Taxonomy" id="84022"/>
    <lineage>
        <taxon>Bacteria</taxon>
        <taxon>Bacillati</taxon>
        <taxon>Bacillota</taxon>
        <taxon>Clostridia</taxon>
        <taxon>Eubacteriales</taxon>
        <taxon>Clostridiaceae</taxon>
        <taxon>Clostridium</taxon>
    </lineage>
</organism>
<feature type="binding site" evidence="5">
    <location>
        <position position="195"/>
    </location>
    <ligand>
        <name>S-adenosyl-L-methionine</name>
        <dbReference type="ChEBI" id="CHEBI:59789"/>
    </ligand>
</feature>
<reference evidence="8 9" key="1">
    <citation type="submission" date="2014-10" db="EMBL/GenBank/DDBJ databases">
        <title>Genome sequence of Clostridium aceticum DSM 1496.</title>
        <authorList>
            <person name="Poehlein A."/>
            <person name="Schiel-Bengelsdorf B."/>
            <person name="Gottschalk G."/>
            <person name="Duerre P."/>
            <person name="Daniel R."/>
        </authorList>
    </citation>
    <scope>NUCLEOTIDE SEQUENCE [LARGE SCALE GENOMIC DNA]</scope>
    <source>
        <strain evidence="8 9">DSM 1496</strain>
    </source>
</reference>
<dbReference type="InterPro" id="IPR019874">
    <property type="entry name" value="RF_methyltr_PrmC"/>
</dbReference>
<dbReference type="RefSeq" id="WP_052661535.1">
    <property type="nucleotide sequence ID" value="NZ_CP009687.1"/>
</dbReference>
<gene>
    <name evidence="8" type="primary">hemK</name>
    <name evidence="5" type="synonym">prmC</name>
    <name evidence="8" type="ORF">CACET_c01980</name>
</gene>
<comment type="similarity">
    <text evidence="5">Belongs to the protein N5-glutamine methyltransferase family. PrmC subfamily.</text>
</comment>
<keyword evidence="2 5" id="KW-0808">Transferase</keyword>
<dbReference type="KEGG" id="cace:CACET_c01980"/>
<dbReference type="STRING" id="84022.CACET_c01980"/>
<dbReference type="OrthoDB" id="9800643at2"/>
<comment type="caution">
    <text evidence="5">Lacks conserved residue(s) required for the propagation of feature annotation.</text>
</comment>
<feature type="binding site" evidence="5">
    <location>
        <begin position="124"/>
        <end position="128"/>
    </location>
    <ligand>
        <name>S-adenosyl-L-methionine</name>
        <dbReference type="ChEBI" id="CHEBI:59789"/>
    </ligand>
</feature>
<evidence type="ECO:0000256" key="2">
    <source>
        <dbReference type="ARBA" id="ARBA00022679"/>
    </source>
</evidence>
<dbReference type="EC" id="2.1.1.297" evidence="5"/>
<sequence>MITAVEILREAVEKLKAADIDTPQLDAEVILCNLLQVDRVKIHIYPEMEISQEICRRFWIDVEKRLKHMPVQYIVHHQEFMGLDLWVEEGVLIPRGDTEILVEKVLELYKKDFFSQAVRMIELGIGSGAISVSIGKYIEKCEIYAVDISKKALDIAEKNILKHQMDKKITLLEGDLFQPLKEKNLEESFEFIVSNPPYIPKAIISTLSEEVKDYEPSVALEGGADGLNFYRKIVDESPEFLRKNGWLVLEIGYDQGEKLKKMMAKKRFRDIEVIQDLAGLDRVVIGRKPKNA</sequence>
<accession>A0A0G3W8E4</accession>
<proteinExistence type="inferred from homology"/>
<dbReference type="PANTHER" id="PTHR18895">
    <property type="entry name" value="HEMK METHYLTRANSFERASE"/>
    <property type="match status" value="1"/>
</dbReference>
<dbReference type="CDD" id="cd02440">
    <property type="entry name" value="AdoMet_MTases"/>
    <property type="match status" value="1"/>
</dbReference>
<dbReference type="GO" id="GO:0003676">
    <property type="term" value="F:nucleic acid binding"/>
    <property type="evidence" value="ECO:0007669"/>
    <property type="project" value="InterPro"/>
</dbReference>
<dbReference type="GO" id="GO:0032259">
    <property type="term" value="P:methylation"/>
    <property type="evidence" value="ECO:0007669"/>
    <property type="project" value="UniProtKB-KW"/>
</dbReference>
<dbReference type="InterPro" id="IPR029063">
    <property type="entry name" value="SAM-dependent_MTases_sf"/>
</dbReference>
<dbReference type="InterPro" id="IPR004556">
    <property type="entry name" value="HemK-like"/>
</dbReference>
<protein>
    <recommendedName>
        <fullName evidence="5">Release factor glutamine methyltransferase</fullName>
        <shortName evidence="5">RF MTase</shortName>
        <ecNumber evidence="5">2.1.1.297</ecNumber>
    </recommendedName>
    <alternativeName>
        <fullName evidence="5">N5-glutamine methyltransferase PrmC</fullName>
    </alternativeName>
    <alternativeName>
        <fullName evidence="5">Protein-(glutamine-N5) MTase PrmC</fullName>
    </alternativeName>
    <alternativeName>
        <fullName evidence="5">Protein-glutamine N-methyltransferase PrmC</fullName>
    </alternativeName>
</protein>
<evidence type="ECO:0000259" key="7">
    <source>
        <dbReference type="Pfam" id="PF17827"/>
    </source>
</evidence>
<dbReference type="EMBL" id="CP009687">
    <property type="protein sequence ID" value="AKL93714.1"/>
    <property type="molecule type" value="Genomic_DNA"/>
</dbReference>
<evidence type="ECO:0000313" key="8">
    <source>
        <dbReference type="EMBL" id="AKL93714.1"/>
    </source>
</evidence>
<dbReference type="NCBIfam" id="TIGR03534">
    <property type="entry name" value="RF_mod_PrmC"/>
    <property type="match status" value="1"/>
</dbReference>
<dbReference type="Pfam" id="PF17827">
    <property type="entry name" value="PrmC_N"/>
    <property type="match status" value="1"/>
</dbReference>
<evidence type="ECO:0000256" key="3">
    <source>
        <dbReference type="ARBA" id="ARBA00022691"/>
    </source>
</evidence>
<dbReference type="InterPro" id="IPR002052">
    <property type="entry name" value="DNA_methylase_N6_adenine_CS"/>
</dbReference>
<dbReference type="InterPro" id="IPR040758">
    <property type="entry name" value="PrmC_N"/>
</dbReference>
<comment type="catalytic activity">
    <reaction evidence="4 5">
        <text>L-glutaminyl-[peptide chain release factor] + S-adenosyl-L-methionine = N(5)-methyl-L-glutaminyl-[peptide chain release factor] + S-adenosyl-L-homocysteine + H(+)</text>
        <dbReference type="Rhea" id="RHEA:42896"/>
        <dbReference type="Rhea" id="RHEA-COMP:10271"/>
        <dbReference type="Rhea" id="RHEA-COMP:10272"/>
        <dbReference type="ChEBI" id="CHEBI:15378"/>
        <dbReference type="ChEBI" id="CHEBI:30011"/>
        <dbReference type="ChEBI" id="CHEBI:57856"/>
        <dbReference type="ChEBI" id="CHEBI:59789"/>
        <dbReference type="ChEBI" id="CHEBI:61891"/>
        <dbReference type="EC" id="2.1.1.297"/>
    </reaction>
</comment>
<evidence type="ECO:0000256" key="1">
    <source>
        <dbReference type="ARBA" id="ARBA00022603"/>
    </source>
</evidence>
<keyword evidence="3 5" id="KW-0949">S-adenosyl-L-methionine</keyword>
<dbReference type="NCBIfam" id="TIGR00536">
    <property type="entry name" value="hemK_fam"/>
    <property type="match status" value="1"/>
</dbReference>
<keyword evidence="9" id="KW-1185">Reference proteome</keyword>
<dbReference type="Proteomes" id="UP000035704">
    <property type="component" value="Chromosome"/>
</dbReference>
<feature type="domain" description="Release factor glutamine methyltransferase N-terminal" evidence="7">
    <location>
        <begin position="6"/>
        <end position="75"/>
    </location>
</feature>
<dbReference type="PATRIC" id="fig|84022.6.peg.197"/>
<dbReference type="GO" id="GO:0102559">
    <property type="term" value="F:peptide chain release factor N(5)-glutamine methyltransferase activity"/>
    <property type="evidence" value="ECO:0007669"/>
    <property type="project" value="UniProtKB-EC"/>
</dbReference>